<dbReference type="AlphaFoldDB" id="A0A9Q2ET83"/>
<gene>
    <name evidence="2" type="ORF">IG609_013560</name>
</gene>
<dbReference type="KEGG" id="pqu:IG609_013560"/>
<keyword evidence="3" id="KW-1185">Reference proteome</keyword>
<dbReference type="Proteomes" id="UP000806577">
    <property type="component" value="Chromosome"/>
</dbReference>
<dbReference type="InterPro" id="IPR010106">
    <property type="entry name" value="RpnA"/>
</dbReference>
<proteinExistence type="inferred from homology"/>
<evidence type="ECO:0000313" key="3">
    <source>
        <dbReference type="Proteomes" id="UP000806577"/>
    </source>
</evidence>
<evidence type="ECO:0000313" key="2">
    <source>
        <dbReference type="EMBL" id="URG47835.1"/>
    </source>
</evidence>
<sequence>MFSEPEIARQLYTGAFPLVDVGVLDDDNIMQHLRMAMLELLLKHIRQRDLVDLTEQLVTLLLDGYTTGEQLVTLLNWMLQTGDTSEPELFLQTLVYRSPQHEEVLMTIAQKLEQKARIEGHTEGLAEGMTEGLNKGMSEGRLEGKREVARAMLENGIDRFSVMRMTGLSSEELEQIKH</sequence>
<dbReference type="NCBIfam" id="TIGR01784">
    <property type="entry name" value="T_den_put_tspse"/>
    <property type="match status" value="1"/>
</dbReference>
<dbReference type="EMBL" id="CP065177">
    <property type="protein sequence ID" value="URG47835.1"/>
    <property type="molecule type" value="Genomic_DNA"/>
</dbReference>
<accession>A0A9Q2ET83</accession>
<dbReference type="RefSeq" id="WP_193400913.1">
    <property type="nucleotide sequence ID" value="NZ_CP065177.1"/>
</dbReference>
<dbReference type="GO" id="GO:0006310">
    <property type="term" value="P:DNA recombination"/>
    <property type="evidence" value="ECO:0007669"/>
    <property type="project" value="TreeGrafter"/>
</dbReference>
<organism evidence="2 3">
    <name type="scientific">Pectobacterium quasiaquaticum</name>
    <dbReference type="NCBI Taxonomy" id="2774015"/>
    <lineage>
        <taxon>Bacteria</taxon>
        <taxon>Pseudomonadati</taxon>
        <taxon>Pseudomonadota</taxon>
        <taxon>Gammaproteobacteria</taxon>
        <taxon>Enterobacterales</taxon>
        <taxon>Pectobacteriaceae</taxon>
        <taxon>Pectobacterium</taxon>
    </lineage>
</organism>
<reference evidence="2 3" key="1">
    <citation type="journal article" date="2021" name="Int. J. Syst. Evol. Microbiol.">
        <title>&lt;i&gt;Pectobacterium quasiaquaticum&lt;/i&gt; sp. nov., isolated from waterways.</title>
        <authorList>
            <person name="Ben Moussa H."/>
            <person name="Pedron J."/>
            <person name="Bertrand C."/>
            <person name="Hecquet A."/>
            <person name="Barny M.A."/>
        </authorList>
    </citation>
    <scope>NUCLEOTIDE SEQUENCE [LARGE SCALE GENOMIC DNA]</scope>
    <source>
        <strain evidence="2 3">A477-S1-J17</strain>
    </source>
</reference>
<dbReference type="PANTHER" id="PTHR34611">
    <property type="match status" value="1"/>
</dbReference>
<dbReference type="PANTHER" id="PTHR34611:SF4">
    <property type="entry name" value="RECOMBINATION-PROMOTING NUCLEASE PSLT051"/>
    <property type="match status" value="1"/>
</dbReference>
<dbReference type="InterPro" id="IPR051699">
    <property type="entry name" value="Rpn/YhgA-like_nuclease"/>
</dbReference>
<dbReference type="InterPro" id="IPR006842">
    <property type="entry name" value="Transposase_31"/>
</dbReference>
<dbReference type="Pfam" id="PF04754">
    <property type="entry name" value="Transposase_31"/>
    <property type="match status" value="1"/>
</dbReference>
<protein>
    <submittedName>
        <fullName evidence="2">Rpn family recombination-promoting nuclease/putative transposase</fullName>
    </submittedName>
</protein>
<evidence type="ECO:0000256" key="1">
    <source>
        <dbReference type="ARBA" id="ARBA00009787"/>
    </source>
</evidence>
<comment type="similarity">
    <text evidence="1">Belongs to the Rpn/YhgA-like nuclease family.</text>
</comment>
<dbReference type="GO" id="GO:1990238">
    <property type="term" value="F:double-stranded DNA endonuclease activity"/>
    <property type="evidence" value="ECO:0007669"/>
    <property type="project" value="TreeGrafter"/>
</dbReference>
<name>A0A9Q2ET83_9GAMM</name>